<feature type="signal peptide" evidence="1">
    <location>
        <begin position="1"/>
        <end position="24"/>
    </location>
</feature>
<dbReference type="SUPFAM" id="SSF47699">
    <property type="entry name" value="Bifunctional inhibitor/lipid-transfer protein/seed storage 2S albumin"/>
    <property type="match status" value="1"/>
</dbReference>
<proteinExistence type="predicted"/>
<feature type="domain" description="Bifunctional inhibitor/plant lipid transfer protein/seed storage helical" evidence="2">
    <location>
        <begin position="42"/>
        <end position="116"/>
    </location>
</feature>
<dbReference type="Pfam" id="PF00234">
    <property type="entry name" value="Tryp_alpha_amyl"/>
    <property type="match status" value="1"/>
</dbReference>
<accession>A0A8T2QK81</accession>
<protein>
    <recommendedName>
        <fullName evidence="2">Bifunctional inhibitor/plant lipid transfer protein/seed storage helical domain-containing protein</fullName>
    </recommendedName>
</protein>
<evidence type="ECO:0000259" key="2">
    <source>
        <dbReference type="Pfam" id="PF00234"/>
    </source>
</evidence>
<name>A0A8T2QK81_CERRI</name>
<feature type="chain" id="PRO_5035928056" description="Bifunctional inhibitor/plant lipid transfer protein/seed storage helical domain-containing protein" evidence="1">
    <location>
        <begin position="25"/>
        <end position="123"/>
    </location>
</feature>
<keyword evidence="1" id="KW-0732">Signal</keyword>
<evidence type="ECO:0000313" key="3">
    <source>
        <dbReference type="EMBL" id="KAH7283651.1"/>
    </source>
</evidence>
<dbReference type="Gene3D" id="1.10.110.10">
    <property type="entry name" value="Plant lipid-transfer and hydrophobic proteins"/>
    <property type="match status" value="1"/>
</dbReference>
<dbReference type="OrthoDB" id="653734at2759"/>
<comment type="caution">
    <text evidence="3">The sequence shown here is derived from an EMBL/GenBank/DDBJ whole genome shotgun (WGS) entry which is preliminary data.</text>
</comment>
<gene>
    <name evidence="3" type="ORF">KP509_34G017900</name>
</gene>
<evidence type="ECO:0000256" key="1">
    <source>
        <dbReference type="SAM" id="SignalP"/>
    </source>
</evidence>
<dbReference type="InterPro" id="IPR016140">
    <property type="entry name" value="Bifunc_inhib/LTP/seed_store"/>
</dbReference>
<reference evidence="3" key="1">
    <citation type="submission" date="2021-08" db="EMBL/GenBank/DDBJ databases">
        <title>WGS assembly of Ceratopteris richardii.</title>
        <authorList>
            <person name="Marchant D.B."/>
            <person name="Chen G."/>
            <person name="Jenkins J."/>
            <person name="Shu S."/>
            <person name="Leebens-Mack J."/>
            <person name="Grimwood J."/>
            <person name="Schmutz J."/>
            <person name="Soltis P."/>
            <person name="Soltis D."/>
            <person name="Chen Z.-H."/>
        </authorList>
    </citation>
    <scope>NUCLEOTIDE SEQUENCE</scope>
    <source>
        <strain evidence="3">Whitten #5841</strain>
        <tissue evidence="3">Leaf</tissue>
    </source>
</reference>
<dbReference type="InterPro" id="IPR036312">
    <property type="entry name" value="Bifun_inhib/LTP/seed_sf"/>
</dbReference>
<organism evidence="3 4">
    <name type="scientific">Ceratopteris richardii</name>
    <name type="common">Triangle waterfern</name>
    <dbReference type="NCBI Taxonomy" id="49495"/>
    <lineage>
        <taxon>Eukaryota</taxon>
        <taxon>Viridiplantae</taxon>
        <taxon>Streptophyta</taxon>
        <taxon>Embryophyta</taxon>
        <taxon>Tracheophyta</taxon>
        <taxon>Polypodiopsida</taxon>
        <taxon>Polypodiidae</taxon>
        <taxon>Polypodiales</taxon>
        <taxon>Pteridineae</taxon>
        <taxon>Pteridaceae</taxon>
        <taxon>Parkerioideae</taxon>
        <taxon>Ceratopteris</taxon>
    </lineage>
</organism>
<dbReference type="EMBL" id="CM035439">
    <property type="protein sequence ID" value="KAH7283651.1"/>
    <property type="molecule type" value="Genomic_DNA"/>
</dbReference>
<evidence type="ECO:0000313" key="4">
    <source>
        <dbReference type="Proteomes" id="UP000825935"/>
    </source>
</evidence>
<sequence length="123" mass="12808">MQSARAVIALLMVGVLTSWSTASARELLNSATVACEKAAVSQEMLMAACQAYVVGATPLPMWGPGASACCTALRGRPLSCLCSQTLPSYVQQLVNVKAVKNVLQTCDLQLPADNTCGGFKLGD</sequence>
<dbReference type="AlphaFoldDB" id="A0A8T2QK81"/>
<dbReference type="Proteomes" id="UP000825935">
    <property type="component" value="Chromosome 34"/>
</dbReference>
<keyword evidence="4" id="KW-1185">Reference proteome</keyword>